<dbReference type="SUPFAM" id="SSF81383">
    <property type="entry name" value="F-box domain"/>
    <property type="match status" value="1"/>
</dbReference>
<dbReference type="RefSeq" id="YP_009448403.1">
    <property type="nucleotide sequence ID" value="NC_036594.1"/>
</dbReference>
<dbReference type="Proteomes" id="UP000236316">
    <property type="component" value="Segment"/>
</dbReference>
<sequence>MEDVEYINSLPNELLIDQILPYIHLDNLSSLCSSSQRLQSLCQDERLWLNRINIEYPDQLIKKRKNEGFKSLYLRLVKDDTVPVYENGDIIGYVQLRDDEGFSGLTNRLGIDNVNVFLLGYTYEIYDVYLIKNNQMYDIDTGKWNVGKSLEIKKILIIDYNEDISRMYTLEIKNYLLSCKSNIPIYGTFNIFSPNSIYIDLCMTRLMKEDIYLPITPSAFEFTTISFDDLSPNSTTILINYILEKMGEKDKVIPLYNTNKYGDILWKDQNFFNISGPIRRIELPNNIRMTNASTIGLLSNSITSTSSLGNFDDKDRVLYGYKTEKFSYNGMKNLLIEILEKIGHIFGRNYAGIYNDNIKEYLQQIK</sequence>
<proteinExistence type="predicted"/>
<evidence type="ECO:0000313" key="1">
    <source>
        <dbReference type="EMBL" id="SNW62101.1"/>
    </source>
</evidence>
<keyword evidence="2" id="KW-1185">Reference proteome</keyword>
<dbReference type="KEGG" id="vg:35381958"/>
<gene>
    <name evidence="1" type="ORF">ORPV_197</name>
</gene>
<name>A0A2I2L3K2_9VIRU</name>
<accession>A0A2I2L3K2</accession>
<organism evidence="1">
    <name type="scientific">Orpheovirus IHUMI-LCC2</name>
    <dbReference type="NCBI Taxonomy" id="2023057"/>
    <lineage>
        <taxon>Viruses</taxon>
        <taxon>Varidnaviria</taxon>
        <taxon>Bamfordvirae</taxon>
        <taxon>Nucleocytoviricota</taxon>
        <taxon>Megaviricetes</taxon>
        <taxon>Pimascovirales</taxon>
        <taxon>Ocovirineae</taxon>
        <taxon>Orpheoviridae</taxon>
        <taxon>Alphaorpheovirus</taxon>
        <taxon>Alphaorpheovirus massiliense</taxon>
    </lineage>
</organism>
<protein>
    <submittedName>
        <fullName evidence="1">F-box domain-containing protein</fullName>
    </submittedName>
</protein>
<reference evidence="1" key="1">
    <citation type="submission" date="2017-08" db="EMBL/GenBank/DDBJ databases">
        <authorList>
            <consortium name="Urmite Genomes"/>
        </authorList>
    </citation>
    <scope>NUCLEOTIDE SEQUENCE [LARGE SCALE GENOMIC DNA]</scope>
    <source>
        <strain evidence="1">IHUMI-LCC2</strain>
    </source>
</reference>
<dbReference type="GeneID" id="35381958"/>
<evidence type="ECO:0000313" key="2">
    <source>
        <dbReference type="Proteomes" id="UP000236316"/>
    </source>
</evidence>
<dbReference type="EMBL" id="LT906555">
    <property type="protein sequence ID" value="SNW62101.1"/>
    <property type="molecule type" value="Genomic_DNA"/>
</dbReference>
<dbReference type="InterPro" id="IPR036047">
    <property type="entry name" value="F-box-like_dom_sf"/>
</dbReference>